<dbReference type="Pfam" id="PF12776">
    <property type="entry name" value="Myb_DNA-bind_3"/>
    <property type="match status" value="1"/>
</dbReference>
<feature type="compositionally biased region" description="Basic and acidic residues" evidence="1">
    <location>
        <begin position="1"/>
        <end position="11"/>
    </location>
</feature>
<proteinExistence type="predicted"/>
<protein>
    <recommendedName>
        <fullName evidence="2">Myb/SANT-like domain-containing protein</fullName>
    </recommendedName>
</protein>
<dbReference type="EMBL" id="CAJGYO010000009">
    <property type="protein sequence ID" value="CAD6253294.1"/>
    <property type="molecule type" value="Genomic_DNA"/>
</dbReference>
<feature type="compositionally biased region" description="Acidic residues" evidence="1">
    <location>
        <begin position="31"/>
        <end position="43"/>
    </location>
</feature>
<feature type="region of interest" description="Disordered" evidence="1">
    <location>
        <begin position="1"/>
        <end position="46"/>
    </location>
</feature>
<feature type="domain" description="Myb/SANT-like" evidence="2">
    <location>
        <begin position="70"/>
        <end position="162"/>
    </location>
</feature>
<evidence type="ECO:0000259" key="2">
    <source>
        <dbReference type="Pfam" id="PF12776"/>
    </source>
</evidence>
<keyword evidence="4" id="KW-1185">Reference proteome</keyword>
<reference evidence="3" key="1">
    <citation type="submission" date="2020-10" db="EMBL/GenBank/DDBJ databases">
        <authorList>
            <person name="Han B."/>
            <person name="Lu T."/>
            <person name="Zhao Q."/>
            <person name="Huang X."/>
            <person name="Zhao Y."/>
        </authorList>
    </citation>
    <scope>NUCLEOTIDE SEQUENCE</scope>
</reference>
<accession>A0A811QBF1</accession>
<name>A0A811QBF1_9POAL</name>
<comment type="caution">
    <text evidence="3">The sequence shown here is derived from an EMBL/GenBank/DDBJ whole genome shotgun (WGS) entry which is preliminary data.</text>
</comment>
<evidence type="ECO:0000313" key="3">
    <source>
        <dbReference type="EMBL" id="CAD6253294.1"/>
    </source>
</evidence>
<dbReference type="AlphaFoldDB" id="A0A811QBF1"/>
<sequence>MAEIDGGDHKGRVPLCIGRGSTSAGTAEDVDRADENEEQDDNDFDPHFQSEHFHATYLSIAAQKDYDKAHWSDQNIYYYCELFIEQMRKGNWNNGTMTTRGYNKIRKKYYHITNLWHDTKCMKNRVKNCKTMYQFWLKLNQNTGLGRKPDGKIHASPEWWTNNTKVDDVNAATLEGDGTKDDDDDSEQGSDDDSSAVLVRRMMIQVTVIVRMMKMLL</sequence>
<evidence type="ECO:0000256" key="1">
    <source>
        <dbReference type="SAM" id="MobiDB-lite"/>
    </source>
</evidence>
<dbReference type="Proteomes" id="UP000604825">
    <property type="component" value="Unassembled WGS sequence"/>
</dbReference>
<dbReference type="PANTHER" id="PTHR47069">
    <property type="match status" value="1"/>
</dbReference>
<feature type="compositionally biased region" description="Acidic residues" evidence="1">
    <location>
        <begin position="180"/>
        <end position="193"/>
    </location>
</feature>
<organism evidence="3 4">
    <name type="scientific">Miscanthus lutarioriparius</name>
    <dbReference type="NCBI Taxonomy" id="422564"/>
    <lineage>
        <taxon>Eukaryota</taxon>
        <taxon>Viridiplantae</taxon>
        <taxon>Streptophyta</taxon>
        <taxon>Embryophyta</taxon>
        <taxon>Tracheophyta</taxon>
        <taxon>Spermatophyta</taxon>
        <taxon>Magnoliopsida</taxon>
        <taxon>Liliopsida</taxon>
        <taxon>Poales</taxon>
        <taxon>Poaceae</taxon>
        <taxon>PACMAD clade</taxon>
        <taxon>Panicoideae</taxon>
        <taxon>Andropogonodae</taxon>
        <taxon>Andropogoneae</taxon>
        <taxon>Saccharinae</taxon>
        <taxon>Miscanthus</taxon>
    </lineage>
</organism>
<feature type="region of interest" description="Disordered" evidence="1">
    <location>
        <begin position="173"/>
        <end position="193"/>
    </location>
</feature>
<dbReference type="PANTHER" id="PTHR47069:SF11">
    <property type="entry name" value="OS04G0275550 PROTEIN"/>
    <property type="match status" value="1"/>
</dbReference>
<gene>
    <name evidence="3" type="ORF">NCGR_LOCUS36925</name>
</gene>
<evidence type="ECO:0000313" key="4">
    <source>
        <dbReference type="Proteomes" id="UP000604825"/>
    </source>
</evidence>
<dbReference type="InterPro" id="IPR024752">
    <property type="entry name" value="Myb/SANT-like_dom"/>
</dbReference>